<dbReference type="InterPro" id="IPR036374">
    <property type="entry name" value="OxRdtase_Mopterin-bd_sf"/>
</dbReference>
<dbReference type="Gene3D" id="3.90.420.10">
    <property type="entry name" value="Oxidoreductase, molybdopterin-binding domain"/>
    <property type="match status" value="1"/>
</dbReference>
<dbReference type="CDD" id="cd02108">
    <property type="entry name" value="bact_SO_family_Moco"/>
    <property type="match status" value="1"/>
</dbReference>
<evidence type="ECO:0000313" key="2">
    <source>
        <dbReference type="Proteomes" id="UP000194457"/>
    </source>
</evidence>
<proteinExistence type="predicted"/>
<dbReference type="KEGG" id="kma:B9H00_06295"/>
<dbReference type="RefSeq" id="WP_086899938.1">
    <property type="nucleotide sequence ID" value="NZ_CP021358.1"/>
</dbReference>
<organism evidence="1 2">
    <name type="scientific">Kushneria marisflavi</name>
    <dbReference type="NCBI Taxonomy" id="157779"/>
    <lineage>
        <taxon>Bacteria</taxon>
        <taxon>Pseudomonadati</taxon>
        <taxon>Pseudomonadota</taxon>
        <taxon>Gammaproteobacteria</taxon>
        <taxon>Oceanospirillales</taxon>
        <taxon>Halomonadaceae</taxon>
        <taxon>Kushneria</taxon>
    </lineage>
</organism>
<dbReference type="InterPro" id="IPR006311">
    <property type="entry name" value="TAT_signal"/>
</dbReference>
<dbReference type="Pfam" id="PF00174">
    <property type="entry name" value="Oxidored_molyb"/>
    <property type="match status" value="1"/>
</dbReference>
<dbReference type="PROSITE" id="PS51318">
    <property type="entry name" value="TAT"/>
    <property type="match status" value="1"/>
</dbReference>
<dbReference type="OrthoDB" id="9795587at2"/>
<dbReference type="EMBL" id="CP021358">
    <property type="protein sequence ID" value="ART62710.1"/>
    <property type="molecule type" value="Genomic_DNA"/>
</dbReference>
<evidence type="ECO:0000313" key="1">
    <source>
        <dbReference type="EMBL" id="ART62710.1"/>
    </source>
</evidence>
<dbReference type="SUPFAM" id="SSF56524">
    <property type="entry name" value="Oxidoreductase molybdopterin-binding domain"/>
    <property type="match status" value="1"/>
</dbReference>
<dbReference type="Proteomes" id="UP000194457">
    <property type="component" value="Chromosome"/>
</dbReference>
<dbReference type="PROSITE" id="PS51257">
    <property type="entry name" value="PROKAR_LIPOPROTEIN"/>
    <property type="match status" value="1"/>
</dbReference>
<accession>A0A240UNW1</accession>
<dbReference type="PANTHER" id="PTHR43032">
    <property type="entry name" value="PROTEIN-METHIONINE-SULFOXIDE REDUCTASE"/>
    <property type="match status" value="1"/>
</dbReference>
<sequence>MSRRTPTGPALTRRALLQRTLLGAAALGLTGCDRLSENESVVRLLGCAETLNLRAQRLLAGRESLAVEYPASMISPVFRPNGTVDPQTALYRQLAANDFSDWRLSVGGLVQTPLELSLDTLRTMPARTQITRHDCVEGWSAIGQWTGPVLGDILEQAGVHRSARYVVFHCMDQLDGAHDYYESIDMVEAFHPQTLLAHSLNGEPLPVGNGAPLRLRVERQLGYKMAKYLKGITLVEHFDDIQGGKGGYWEDRGYTWYAGI</sequence>
<dbReference type="AlphaFoldDB" id="A0A240UNW1"/>
<protein>
    <submittedName>
        <fullName evidence="1">Molybdopterin-binding protein</fullName>
    </submittedName>
</protein>
<gene>
    <name evidence="1" type="ORF">B9H00_06295</name>
</gene>
<dbReference type="PANTHER" id="PTHR43032:SF2">
    <property type="entry name" value="BLL0505 PROTEIN"/>
    <property type="match status" value="1"/>
</dbReference>
<keyword evidence="2" id="KW-1185">Reference proteome</keyword>
<name>A0A240UNW1_9GAMM</name>
<reference evidence="1 2" key="1">
    <citation type="submission" date="2017-05" db="EMBL/GenBank/DDBJ databases">
        <authorList>
            <person name="Song R."/>
            <person name="Chenine A.L."/>
            <person name="Ruprecht R.M."/>
        </authorList>
    </citation>
    <scope>NUCLEOTIDE SEQUENCE [LARGE SCALE GENOMIC DNA]</scope>
    <source>
        <strain evidence="1">SW32</strain>
    </source>
</reference>
<dbReference type="InterPro" id="IPR000572">
    <property type="entry name" value="OxRdtase_Mopterin-bd_dom"/>
</dbReference>